<accession>A0A543DPZ6</accession>
<dbReference type="PROSITE" id="PS51257">
    <property type="entry name" value="PROKAR_LIPOPROTEIN"/>
    <property type="match status" value="1"/>
</dbReference>
<protein>
    <submittedName>
        <fullName evidence="7">Peptide/nickel transport system substrate-binding protein</fullName>
    </submittedName>
</protein>
<dbReference type="Gene3D" id="3.10.105.10">
    <property type="entry name" value="Dipeptide-binding Protein, Domain 3"/>
    <property type="match status" value="1"/>
</dbReference>
<dbReference type="GO" id="GO:0042597">
    <property type="term" value="C:periplasmic space"/>
    <property type="evidence" value="ECO:0007669"/>
    <property type="project" value="UniProtKB-ARBA"/>
</dbReference>
<organism evidence="7 8">
    <name type="scientific">Pseudonocardia kunmingensis</name>
    <dbReference type="NCBI Taxonomy" id="630975"/>
    <lineage>
        <taxon>Bacteria</taxon>
        <taxon>Bacillati</taxon>
        <taxon>Actinomycetota</taxon>
        <taxon>Actinomycetes</taxon>
        <taxon>Pseudonocardiales</taxon>
        <taxon>Pseudonocardiaceae</taxon>
        <taxon>Pseudonocardia</taxon>
    </lineage>
</organism>
<dbReference type="InterPro" id="IPR023765">
    <property type="entry name" value="SBP_5_CS"/>
</dbReference>
<dbReference type="Gene3D" id="3.40.190.10">
    <property type="entry name" value="Periplasmic binding protein-like II"/>
    <property type="match status" value="1"/>
</dbReference>
<evidence type="ECO:0000313" key="7">
    <source>
        <dbReference type="EMBL" id="TQM11378.1"/>
    </source>
</evidence>
<keyword evidence="4 5" id="KW-0732">Signal</keyword>
<dbReference type="AlphaFoldDB" id="A0A543DPZ6"/>
<dbReference type="GO" id="GO:0015833">
    <property type="term" value="P:peptide transport"/>
    <property type="evidence" value="ECO:0007669"/>
    <property type="project" value="TreeGrafter"/>
</dbReference>
<dbReference type="Proteomes" id="UP000315677">
    <property type="component" value="Unassembled WGS sequence"/>
</dbReference>
<keyword evidence="3" id="KW-0813">Transport</keyword>
<dbReference type="EMBL" id="VFPA01000002">
    <property type="protein sequence ID" value="TQM11378.1"/>
    <property type="molecule type" value="Genomic_DNA"/>
</dbReference>
<evidence type="ECO:0000256" key="4">
    <source>
        <dbReference type="ARBA" id="ARBA00022729"/>
    </source>
</evidence>
<dbReference type="InterPro" id="IPR000914">
    <property type="entry name" value="SBP_5_dom"/>
</dbReference>
<dbReference type="RefSeq" id="WP_170231412.1">
    <property type="nucleotide sequence ID" value="NZ_VFPA01000002.1"/>
</dbReference>
<dbReference type="Pfam" id="PF00496">
    <property type="entry name" value="SBP_bac_5"/>
    <property type="match status" value="1"/>
</dbReference>
<dbReference type="PROSITE" id="PS01040">
    <property type="entry name" value="SBP_BACTERIAL_5"/>
    <property type="match status" value="1"/>
</dbReference>
<dbReference type="PANTHER" id="PTHR30290:SF10">
    <property type="entry name" value="PERIPLASMIC OLIGOPEPTIDE-BINDING PROTEIN-RELATED"/>
    <property type="match status" value="1"/>
</dbReference>
<dbReference type="GO" id="GO:1904680">
    <property type="term" value="F:peptide transmembrane transporter activity"/>
    <property type="evidence" value="ECO:0007669"/>
    <property type="project" value="TreeGrafter"/>
</dbReference>
<feature type="signal peptide" evidence="5">
    <location>
        <begin position="1"/>
        <end position="23"/>
    </location>
</feature>
<name>A0A543DPZ6_9PSEU</name>
<dbReference type="PANTHER" id="PTHR30290">
    <property type="entry name" value="PERIPLASMIC BINDING COMPONENT OF ABC TRANSPORTER"/>
    <property type="match status" value="1"/>
</dbReference>
<dbReference type="InterPro" id="IPR030678">
    <property type="entry name" value="Peptide/Ni-bd"/>
</dbReference>
<reference evidence="7 8" key="1">
    <citation type="submission" date="2019-06" db="EMBL/GenBank/DDBJ databases">
        <title>Sequencing the genomes of 1000 actinobacteria strains.</title>
        <authorList>
            <person name="Klenk H.-P."/>
        </authorList>
    </citation>
    <scope>NUCLEOTIDE SEQUENCE [LARGE SCALE GENOMIC DNA]</scope>
    <source>
        <strain evidence="7 8">DSM 45301</strain>
    </source>
</reference>
<feature type="chain" id="PRO_5039345863" evidence="5">
    <location>
        <begin position="24"/>
        <end position="518"/>
    </location>
</feature>
<sequence length="518" mass="54497">MASRCRQGVAVVVGLVVAGVLTACGSSDGGTGAVGQVDRSATLRAALDTPPPSMDPHTTASAIAQHPYSSLVYDRLTQMGPDLEVRPMLAMSWELAADRRSMTFSLRDGVSFSDGTALDADAVKASLDRALTSPESTVTSALAVIGSVEVVDPRTVRITATESAAALPAVLAGTEASIVSPAALRNPDLDVRPVGSGPYQLEELQLGQTATFVRREGYWDPEAQKAARIEMSFMPDPNARLSSLSSGQIDIANAAEGMYEQVTRMDGVVVHAYPAAATINVRLNTNRPNIDKAEVRQALNYAIDREALVQSLLQGRCDAIGQPLPEIYPGHLTDPPVAYTHDPERARQLLAQAGVPGGFTMTMLVGSGNRPFDQLATAMQAQLVEVGITVEIVTQTAPTIFETWGKGGFDAYTIVSPTSASPVITLRNTFQAASRYPGPRPPAFDEALAAAASPASDDTTVTASLERASSVAVEEAMNVWICGRRTHVAAQDDVVGADTMGISHFAGILDLRGVGRTG</sequence>
<comment type="subcellular location">
    <subcellularLocation>
        <location evidence="1">Cell membrane</location>
        <topology evidence="1">Lipid-anchor</topology>
    </subcellularLocation>
</comment>
<dbReference type="GO" id="GO:0043190">
    <property type="term" value="C:ATP-binding cassette (ABC) transporter complex"/>
    <property type="evidence" value="ECO:0007669"/>
    <property type="project" value="InterPro"/>
</dbReference>
<gene>
    <name evidence="7" type="ORF">FB558_3937</name>
</gene>
<evidence type="ECO:0000256" key="1">
    <source>
        <dbReference type="ARBA" id="ARBA00004193"/>
    </source>
</evidence>
<evidence type="ECO:0000259" key="6">
    <source>
        <dbReference type="Pfam" id="PF00496"/>
    </source>
</evidence>
<evidence type="ECO:0000256" key="5">
    <source>
        <dbReference type="SAM" id="SignalP"/>
    </source>
</evidence>
<dbReference type="SUPFAM" id="SSF53850">
    <property type="entry name" value="Periplasmic binding protein-like II"/>
    <property type="match status" value="1"/>
</dbReference>
<proteinExistence type="inferred from homology"/>
<dbReference type="PIRSF" id="PIRSF002741">
    <property type="entry name" value="MppA"/>
    <property type="match status" value="1"/>
</dbReference>
<feature type="domain" description="Solute-binding protein family 5" evidence="6">
    <location>
        <begin position="84"/>
        <end position="422"/>
    </location>
</feature>
<evidence type="ECO:0000313" key="8">
    <source>
        <dbReference type="Proteomes" id="UP000315677"/>
    </source>
</evidence>
<comment type="similarity">
    <text evidence="2">Belongs to the bacterial solute-binding protein 5 family.</text>
</comment>
<evidence type="ECO:0000256" key="3">
    <source>
        <dbReference type="ARBA" id="ARBA00022448"/>
    </source>
</evidence>
<evidence type="ECO:0000256" key="2">
    <source>
        <dbReference type="ARBA" id="ARBA00005695"/>
    </source>
</evidence>
<dbReference type="InterPro" id="IPR039424">
    <property type="entry name" value="SBP_5"/>
</dbReference>
<keyword evidence="8" id="KW-1185">Reference proteome</keyword>
<comment type="caution">
    <text evidence="7">The sequence shown here is derived from an EMBL/GenBank/DDBJ whole genome shotgun (WGS) entry which is preliminary data.</text>
</comment>